<comment type="caution">
    <text evidence="1">The sequence shown here is derived from an EMBL/GenBank/DDBJ whole genome shotgun (WGS) entry which is preliminary data.</text>
</comment>
<dbReference type="EMBL" id="QJKJ01010436">
    <property type="protein sequence ID" value="RDX73696.1"/>
    <property type="molecule type" value="Genomic_DNA"/>
</dbReference>
<dbReference type="Gene3D" id="3.10.10.10">
    <property type="entry name" value="HIV Type 1 Reverse Transcriptase, subunit A, domain 1"/>
    <property type="match status" value="1"/>
</dbReference>
<organism evidence="1 2">
    <name type="scientific">Mucuna pruriens</name>
    <name type="common">Velvet bean</name>
    <name type="synonym">Dolichos pruriens</name>
    <dbReference type="NCBI Taxonomy" id="157652"/>
    <lineage>
        <taxon>Eukaryota</taxon>
        <taxon>Viridiplantae</taxon>
        <taxon>Streptophyta</taxon>
        <taxon>Embryophyta</taxon>
        <taxon>Tracheophyta</taxon>
        <taxon>Spermatophyta</taxon>
        <taxon>Magnoliopsida</taxon>
        <taxon>eudicotyledons</taxon>
        <taxon>Gunneridae</taxon>
        <taxon>Pentapetalae</taxon>
        <taxon>rosids</taxon>
        <taxon>fabids</taxon>
        <taxon>Fabales</taxon>
        <taxon>Fabaceae</taxon>
        <taxon>Papilionoideae</taxon>
        <taxon>50 kb inversion clade</taxon>
        <taxon>NPAAA clade</taxon>
        <taxon>indigoferoid/millettioid clade</taxon>
        <taxon>Phaseoleae</taxon>
        <taxon>Mucuna</taxon>
    </lineage>
</organism>
<accession>A0A371F5V1</accession>
<evidence type="ECO:0000313" key="2">
    <source>
        <dbReference type="Proteomes" id="UP000257109"/>
    </source>
</evidence>
<dbReference type="SUPFAM" id="SSF56672">
    <property type="entry name" value="DNA/RNA polymerases"/>
    <property type="match status" value="1"/>
</dbReference>
<dbReference type="PANTHER" id="PTHR37984">
    <property type="entry name" value="PROTEIN CBG26694"/>
    <property type="match status" value="1"/>
</dbReference>
<name>A0A371F5V1_MUCPR</name>
<dbReference type="Proteomes" id="UP000257109">
    <property type="component" value="Unassembled WGS sequence"/>
</dbReference>
<dbReference type="OrthoDB" id="1924993at2759"/>
<reference evidence="1" key="1">
    <citation type="submission" date="2018-05" db="EMBL/GenBank/DDBJ databases">
        <title>Draft genome of Mucuna pruriens seed.</title>
        <authorList>
            <person name="Nnadi N.E."/>
            <person name="Vos R."/>
            <person name="Hasami M.H."/>
            <person name="Devisetty U.K."/>
            <person name="Aguiy J.C."/>
        </authorList>
    </citation>
    <scope>NUCLEOTIDE SEQUENCE [LARGE SCALE GENOMIC DNA]</scope>
    <source>
        <strain evidence="1">JCA_2017</strain>
    </source>
</reference>
<feature type="non-terminal residue" evidence="1">
    <location>
        <position position="1"/>
    </location>
</feature>
<evidence type="ECO:0000313" key="1">
    <source>
        <dbReference type="EMBL" id="RDX73696.1"/>
    </source>
</evidence>
<gene>
    <name evidence="1" type="ORF">CR513_46665</name>
</gene>
<dbReference type="InterPro" id="IPR043502">
    <property type="entry name" value="DNA/RNA_pol_sf"/>
</dbReference>
<dbReference type="PANTHER" id="PTHR37984:SF5">
    <property type="entry name" value="PROTEIN NYNRIN-LIKE"/>
    <property type="match status" value="1"/>
</dbReference>
<dbReference type="AlphaFoldDB" id="A0A371F5V1"/>
<protein>
    <submittedName>
        <fullName evidence="1">Uncharacterized protein</fullName>
    </submittedName>
</protein>
<dbReference type="InterPro" id="IPR050951">
    <property type="entry name" value="Retrovirus_Pol_polyprotein"/>
</dbReference>
<sequence>MPVIPCAMPMILMPKKDGTWRMCIDCRPINKINIRYRHPIPCLDDLMNFMVGTIKYGLGMGMNGKQLLRQNLDFMNGWLYLFV</sequence>
<proteinExistence type="predicted"/>
<keyword evidence="2" id="KW-1185">Reference proteome</keyword>